<dbReference type="OrthoDB" id="9783842at2"/>
<dbReference type="GO" id="GO:0005737">
    <property type="term" value="C:cytoplasm"/>
    <property type="evidence" value="ECO:0007669"/>
    <property type="project" value="UniProtKB-SubCell"/>
</dbReference>
<dbReference type="GO" id="GO:0043743">
    <property type="term" value="F:LPPG:FO 2-phospho-L-lactate transferase activity"/>
    <property type="evidence" value="ECO:0007669"/>
    <property type="project" value="InterPro"/>
</dbReference>
<evidence type="ECO:0000256" key="1">
    <source>
        <dbReference type="ARBA" id="ARBA00022490"/>
    </source>
</evidence>
<dbReference type="AlphaFoldDB" id="A0A347ZSG0"/>
<reference evidence="4 5" key="1">
    <citation type="submission" date="2018-08" db="EMBL/GenBank/DDBJ databases">
        <title>Genomic Encyclopedia of Type Strains, Phase IV (KMG-IV): sequencing the most valuable type-strain genomes for metagenomic binning, comparative biology and taxonomic classification.</title>
        <authorList>
            <person name="Goeker M."/>
        </authorList>
    </citation>
    <scope>NUCLEOTIDE SEQUENCE [LARGE SCALE GENOMIC DNA]</scope>
    <source>
        <strain evidence="4 5">DSM 23923</strain>
    </source>
</reference>
<keyword evidence="3" id="KW-0812">Transmembrane</keyword>
<comment type="subcellular location">
    <subcellularLocation>
        <location evidence="2">Cytoplasm</location>
    </subcellularLocation>
</comment>
<feature type="transmembrane region" description="Helical" evidence="3">
    <location>
        <begin position="78"/>
        <end position="99"/>
    </location>
</feature>
<comment type="similarity">
    <text evidence="2">Belongs to the gluconeogenesis factor family.</text>
</comment>
<dbReference type="InterPro" id="IPR002882">
    <property type="entry name" value="CofD"/>
</dbReference>
<comment type="function">
    <text evidence="2">Required for morphogenesis under gluconeogenic growth conditions.</text>
</comment>
<dbReference type="InterPro" id="IPR038136">
    <property type="entry name" value="CofD-like_dom_sf"/>
</dbReference>
<dbReference type="HAMAP" id="MF_00973">
    <property type="entry name" value="Gluconeogen_factor"/>
    <property type="match status" value="1"/>
</dbReference>
<keyword evidence="1 2" id="KW-0963">Cytoplasm</keyword>
<dbReference type="InterPro" id="IPR010119">
    <property type="entry name" value="Gluconeogen_factor"/>
</dbReference>
<dbReference type="GO" id="GO:0008360">
    <property type="term" value="P:regulation of cell shape"/>
    <property type="evidence" value="ECO:0007669"/>
    <property type="project" value="UniProtKB-UniRule"/>
</dbReference>
<keyword evidence="5" id="KW-1185">Reference proteome</keyword>
<dbReference type="Pfam" id="PF01933">
    <property type="entry name" value="CofD"/>
    <property type="match status" value="1"/>
</dbReference>
<accession>A0A347ZSG0</accession>
<dbReference type="NCBIfam" id="TIGR01826">
    <property type="entry name" value="CofD_related"/>
    <property type="match status" value="1"/>
</dbReference>
<evidence type="ECO:0000256" key="3">
    <source>
        <dbReference type="SAM" id="Phobius"/>
    </source>
</evidence>
<dbReference type="SUPFAM" id="SSF142338">
    <property type="entry name" value="CofD-like"/>
    <property type="match status" value="1"/>
</dbReference>
<sequence length="457" mass="50324">MQFKSTNLKAKIRRFSSNFSFWMTPGIGVKRWLLVILAGTTFIALGFAVILLDTYRTTTIPWLRHFLVAVSLSSFPRWLRFTVFGGIGLVILLFGIVELNRSVLRPFMKPGQPVTDTISNYRKKAKGPKVVAIGGGTGLSSLLRGLKKYSHNLTAIVTVADDGGSSGELRRNLGILPPGDIRNCLTALADDEEMISHIFQYRFGDRAGVNGHSLGNLFISALTDITGSFEEAVAESGRVLAVRGRVMPSTLHDVKLVAEIKLPNEDSEVKVVGESQIPKIDGKINRLWIEPSNPLPFPPAVQAILSADLIVIGPGSLYTSVLPNLLVPGLADAIRASKALKFFIVNVANQAGETTGYKCLDHIRVIEKHLHDLHFDLILCNNNFSVKLPKGIEYVLPDSDIEEQYSVYFAHLVNKDNPWRHDSDLLAETISDLYYEKTGPLVKGKLDSVSSENGLEY</sequence>
<dbReference type="PANTHER" id="PTHR30135:SF3">
    <property type="entry name" value="GLUCONEOGENESIS FACTOR-RELATED"/>
    <property type="match status" value="1"/>
</dbReference>
<dbReference type="CDD" id="cd07187">
    <property type="entry name" value="YvcK_like"/>
    <property type="match status" value="1"/>
</dbReference>
<dbReference type="Gene3D" id="3.40.50.10680">
    <property type="entry name" value="CofD-like domains"/>
    <property type="match status" value="1"/>
</dbReference>
<dbReference type="RefSeq" id="WP_116224330.1">
    <property type="nucleotide sequence ID" value="NZ_AP018437.1"/>
</dbReference>
<keyword evidence="3" id="KW-0472">Membrane</keyword>
<comment type="caution">
    <text evidence="4">The sequence shown here is derived from an EMBL/GenBank/DDBJ whole genome shotgun (WGS) entry which is preliminary data.</text>
</comment>
<evidence type="ECO:0000313" key="4">
    <source>
        <dbReference type="EMBL" id="REG11194.1"/>
    </source>
</evidence>
<keyword evidence="3" id="KW-1133">Transmembrane helix</keyword>
<protein>
    <recommendedName>
        <fullName evidence="2">Putative gluconeogenesis factor</fullName>
    </recommendedName>
</protein>
<feature type="transmembrane region" description="Helical" evidence="3">
    <location>
        <begin position="32"/>
        <end position="52"/>
    </location>
</feature>
<dbReference type="EMBL" id="QUMS01000001">
    <property type="protein sequence ID" value="REG11194.1"/>
    <property type="molecule type" value="Genomic_DNA"/>
</dbReference>
<dbReference type="PANTHER" id="PTHR30135">
    <property type="entry name" value="UNCHARACTERIZED PROTEIN YVCK-RELATED"/>
    <property type="match status" value="1"/>
</dbReference>
<gene>
    <name evidence="4" type="ORF">DFR64_1071</name>
</gene>
<dbReference type="Proteomes" id="UP000256388">
    <property type="component" value="Unassembled WGS sequence"/>
</dbReference>
<evidence type="ECO:0000256" key="2">
    <source>
        <dbReference type="HAMAP-Rule" id="MF_00973"/>
    </source>
</evidence>
<evidence type="ECO:0000313" key="5">
    <source>
        <dbReference type="Proteomes" id="UP000256388"/>
    </source>
</evidence>
<organism evidence="4 5">
    <name type="scientific">Pelolinea submarina</name>
    <dbReference type="NCBI Taxonomy" id="913107"/>
    <lineage>
        <taxon>Bacteria</taxon>
        <taxon>Bacillati</taxon>
        <taxon>Chloroflexota</taxon>
        <taxon>Anaerolineae</taxon>
        <taxon>Anaerolineales</taxon>
        <taxon>Anaerolineaceae</taxon>
        <taxon>Pelolinea</taxon>
    </lineage>
</organism>
<name>A0A347ZSG0_9CHLR</name>
<proteinExistence type="inferred from homology"/>